<keyword evidence="12" id="KW-0028">Amino-acid biosynthesis</keyword>
<dbReference type="PANTHER" id="PTHR46911:SF1">
    <property type="entry name" value="2-ISOPROPYLMALATE SYNTHASE"/>
    <property type="match status" value="1"/>
</dbReference>
<dbReference type="NCBIfam" id="TIGR00970">
    <property type="entry name" value="leuA_yeast"/>
    <property type="match status" value="1"/>
</dbReference>
<dbReference type="NCBIfam" id="TIGR00463">
    <property type="entry name" value="gltX_arch"/>
    <property type="match status" value="1"/>
</dbReference>
<comment type="similarity">
    <text evidence="25">Belongs to the NFYC/HAP5 subunit family.</text>
</comment>
<evidence type="ECO:0000313" key="30">
    <source>
        <dbReference type="Proteomes" id="UP000602905"/>
    </source>
</evidence>
<evidence type="ECO:0000256" key="13">
    <source>
        <dbReference type="ARBA" id="ARBA00022679"/>
    </source>
</evidence>
<dbReference type="GO" id="GO:0003852">
    <property type="term" value="F:2-isopropylmalate synthase activity"/>
    <property type="evidence" value="ECO:0007669"/>
    <property type="project" value="UniProtKB-EC"/>
</dbReference>
<dbReference type="PROSITE" id="PS00178">
    <property type="entry name" value="AA_TRNA_LIGASE_I"/>
    <property type="match status" value="1"/>
</dbReference>
<dbReference type="SUPFAM" id="SSF110921">
    <property type="entry name" value="2-isopropylmalate synthase LeuA, allosteric (dimerisation) domain"/>
    <property type="match status" value="2"/>
</dbReference>
<dbReference type="InterPro" id="IPR014729">
    <property type="entry name" value="Rossmann-like_a/b/a_fold"/>
</dbReference>
<name>A0A8H7LX79_9AGAM</name>
<keyword evidence="16" id="KW-0067">ATP-binding</keyword>
<comment type="similarity">
    <text evidence="6">Belongs to the alpha-IPM synthase/homocitrate synthase family. LeuA type 2 subfamily.</text>
</comment>
<dbReference type="HAMAP" id="MF_02076">
    <property type="entry name" value="Glu_tRNA_synth_type2"/>
    <property type="match status" value="1"/>
</dbReference>
<sequence length="2083" mass="229658">MPMLKNPAVKYRPYTPLDLHDRTWPSKTITKPPIWLSTDLRDGNQALANPMSIAQKTRFFQQIVKCGLKEIEISYPAASETDFQFTRNLIEGGLIPDDVWIQVLTPARADLITRTFEALAGANKAILHMYNACCPCFRDVVFRNSQDETVELAVTHTKLVRKLVDEYSAKYGTQFKYEYSPETFSQTEPDFAARVCEEVKKAWGKAGLGEERIIFNLPATVEIATPNHYADQIELFARSISEREKVIISLHPHNDRGTAVAAAELAMMAGADRVEGTLLGNGERTGNVDIVTLALNQYSQGVSPGLDFSDLQAVIDVVTACTELPVHPRHPYAGELVFTAFSGSHQDAIKKGFEAQAKRHAADIKTGNMLYWEIPYLPIDPADLGCTYEAVIRVNSQSGKGGISYLIKQALALDLPRRMQVSFYQVIQALSEETGKEITMEDIVSSFKKTYRFGGGVYEGRLVLKSFTLSEVPPSRPTSPNQENGVHDTGRRFEGKLLVDGAVRMIRGEGNGPLSALLDALYGHLDLHLSVREYSEHSIGEGTSVKAASYVELVKPDADPNDKTIGGYWGVGVDANIAASALRAVISAANNALGSDPVTPAKAHIVESEADIATAVYDSLSLELPRHLQTAFLKVTKLNTVSTNGAISLDGLISLFHKTYEYDQASQGPFTLREYAILKKDAHTRRFEGIVSIAGQNEEVIGEGNGPLSAFLAGLHAHLSKNARTPQTPGAELHGQIEIREFAQHSIGTGSSVKAASYVLLGMDAASNRRTAWGIGVDEDISVSGLRAVLSAFLKLSQQFDPVCAMRHNVHTVVMVTRRGTRINTTTQVAAFRLVHSFEKLHKGHILHTKLEDRNTTNLFLTWTHILDIVVVMPHQGPYVQPGDTLEGFLRYFWQSQIATAEREEPDFKHPPLPLARIKKVMKSDPEVKFIGTTDVGTSAVAPILFSKACEIFISEVTARAYLVAEQHKRRTLAKADVARALSKSDQFDFLIDIVPREEGSKRSARGGLNRSEPKPGPSGSGIAAATDSTLTTDTGAILSDNVQATEDLLEGEQTNAGLMAQPIPGYPVSGSVNCALRFTAFLARWTNLLQLRSFERHLGGSGASFVRLHTMSASSGTTKFASAQVDRASTILSFMLDVYCISAIIFPPRTNSKGEEERRVLVIIVEASPFKGERREAGTPCRQKLNLTCITRLGGARKLKWSVSHAYGPAKFKAKSHRAVSEMRRRLGAQSEYITLQALQYGTWSRSHDPFLVRRMQNDLRDSVTSLAQSHTTIMAGKSVSFLPSSTPFSYAVLGLSAFLGIPYSFDLEQTDGLVLTVDGVSTSNAADALHQLADNVGRAGDSETSTRFHEIATSLPTKTAFAELSPIIDTIDDHLAYRTFIIGHALTAADWAVWGALRASIQAVGVLKRGAHPHVQRWMSYIESLISTQQALAALTEVKSKKGQGSKAAASFSLGLPDAVKGQVITRFPPEPSGYLHIGHAKAAILNQYFARMYEGKLIVRFDDTNPSKERSEFQETILEDLKLLGIEPDILTHTSDYFDKLYEYGMQMIKSGKAYADDTGVEQMREERTNGIASKHRDDPVEENLKRFEEMKSGSTEGARWCIRAKISVDDPNKALRDPVIYRCNATPHHITGVESDKWKIYPTYDFACPIVDSIEGVTHALRTNEYRDRNPQYAWMIEALGLRKVIVWDFSRINFIYTLLSKRKLHWFVDEKLVSGWDDPRFPTVRGIRRRGMTVEALRQFMLAQGPSQAQLMLEWDTFWALNKKVIDPVAPRHWAIAKEGMVTATINSAVEEVKEVPLHKKNPDVGNKKTVYSKNVIMEKEDADSFEDKEEITLMDWGNAILKSKSDGALEFDLHLEGDFKKTKKKVTWLALPTPNQALVHATLLDYDYLITKKKLDEGDNVEDFVTPVTEFRTECWADANVLNLKKGDIMQFERKGYYIVDGVYDDPESQVSGAKRMEFVKIPDGRAAGLASKAGPEAVDASAKPKKDKASGGNFGKPVRGQGGTSSGTASSAPKLTQGASKGHPEGTKVYLSEGKTGYEIPITTKMYSVDKVGGEVSVSPEADTKMYAVKSVYDMS</sequence>
<evidence type="ECO:0000256" key="8">
    <source>
        <dbReference type="ARBA" id="ARBA00012973"/>
    </source>
</evidence>
<dbReference type="PRINTS" id="PR00987">
    <property type="entry name" value="TRNASYNTHGLU"/>
</dbReference>
<dbReference type="SUPFAM" id="SSF89000">
    <property type="entry name" value="post-HMGL domain-like"/>
    <property type="match status" value="1"/>
</dbReference>
<keyword evidence="18" id="KW-0805">Transcription regulation</keyword>
<dbReference type="InterPro" id="IPR000891">
    <property type="entry name" value="PYR_CT"/>
</dbReference>
<dbReference type="SUPFAM" id="SSF47113">
    <property type="entry name" value="Histone-fold"/>
    <property type="match status" value="1"/>
</dbReference>
<dbReference type="Pfam" id="PF00808">
    <property type="entry name" value="CBFD_NFYB_HMF"/>
    <property type="match status" value="1"/>
</dbReference>
<dbReference type="InterPro" id="IPR036282">
    <property type="entry name" value="Glutathione-S-Trfase_C_sf"/>
</dbReference>
<dbReference type="HAMAP" id="MF_00572">
    <property type="entry name" value="LeuA_type2"/>
    <property type="match status" value="1"/>
</dbReference>
<dbReference type="Pfam" id="PF00682">
    <property type="entry name" value="HMGL-like"/>
    <property type="match status" value="1"/>
</dbReference>
<feature type="non-terminal residue" evidence="29">
    <location>
        <position position="1"/>
    </location>
</feature>
<dbReference type="InterPro" id="IPR020058">
    <property type="entry name" value="Glu/Gln-tRNA-synth_Ib_cat-dom"/>
</dbReference>
<evidence type="ECO:0000256" key="6">
    <source>
        <dbReference type="ARBA" id="ARBA00009767"/>
    </source>
</evidence>
<evidence type="ECO:0000256" key="9">
    <source>
        <dbReference type="ARBA" id="ARBA00022430"/>
    </source>
</evidence>
<dbReference type="InterPro" id="IPR001412">
    <property type="entry name" value="aa-tRNA-synth_I_CS"/>
</dbReference>
<keyword evidence="19" id="KW-0238">DNA-binding</keyword>
<dbReference type="PROSITE" id="PS00816">
    <property type="entry name" value="AIPM_HOMOCIT_SYNTH_2"/>
    <property type="match status" value="1"/>
</dbReference>
<dbReference type="GO" id="GO:0005739">
    <property type="term" value="C:mitochondrion"/>
    <property type="evidence" value="ECO:0007669"/>
    <property type="project" value="TreeGrafter"/>
</dbReference>
<dbReference type="Pfam" id="PF08502">
    <property type="entry name" value="LeuA_dimer"/>
    <property type="match status" value="2"/>
</dbReference>
<evidence type="ECO:0000256" key="11">
    <source>
        <dbReference type="ARBA" id="ARBA00022598"/>
    </source>
</evidence>
<feature type="region of interest" description="Disordered" evidence="27">
    <location>
        <begin position="1977"/>
        <end position="2039"/>
    </location>
</feature>
<dbReference type="CDD" id="cd07942">
    <property type="entry name" value="DRE_TIM_LeuA"/>
    <property type="match status" value="1"/>
</dbReference>
<dbReference type="PANTHER" id="PTHR46911">
    <property type="match status" value="1"/>
</dbReference>
<comment type="catalytic activity">
    <reaction evidence="1">
        <text>3-methyl-2-oxobutanoate + acetyl-CoA + H2O = (2S)-2-isopropylmalate + CoA + H(+)</text>
        <dbReference type="Rhea" id="RHEA:21524"/>
        <dbReference type="ChEBI" id="CHEBI:1178"/>
        <dbReference type="ChEBI" id="CHEBI:11851"/>
        <dbReference type="ChEBI" id="CHEBI:15377"/>
        <dbReference type="ChEBI" id="CHEBI:15378"/>
        <dbReference type="ChEBI" id="CHEBI:57287"/>
        <dbReference type="ChEBI" id="CHEBI:57288"/>
        <dbReference type="EC" id="2.3.3.13"/>
    </reaction>
</comment>
<keyword evidence="21" id="KW-0804">Transcription</keyword>
<evidence type="ECO:0000256" key="21">
    <source>
        <dbReference type="ARBA" id="ARBA00023163"/>
    </source>
</evidence>
<dbReference type="CDD" id="cd00807">
    <property type="entry name" value="GlnRS_core"/>
    <property type="match status" value="1"/>
</dbReference>
<dbReference type="InterPro" id="IPR003958">
    <property type="entry name" value="CBFA_NFYB_domain"/>
</dbReference>
<keyword evidence="23" id="KW-0100">Branched-chain amino acid biosynthesis</keyword>
<keyword evidence="17" id="KW-0648">Protein biosynthesis</keyword>
<feature type="region of interest" description="Disordered" evidence="27">
    <location>
        <begin position="1002"/>
        <end position="1027"/>
    </location>
</feature>
<comment type="caution">
    <text evidence="29">The sequence shown here is derived from an EMBL/GenBank/DDBJ whole genome shotgun (WGS) entry which is preliminary data.</text>
</comment>
<dbReference type="SUPFAM" id="SSF51569">
    <property type="entry name" value="Aldolase"/>
    <property type="match status" value="1"/>
</dbReference>
<dbReference type="InterPro" id="IPR020059">
    <property type="entry name" value="Glu/Gln-tRNA-synth_Ib_codon-bd"/>
</dbReference>
<dbReference type="Gene3D" id="1.10.20.10">
    <property type="entry name" value="Histone, subunit A"/>
    <property type="match status" value="1"/>
</dbReference>
<comment type="pathway">
    <text evidence="4">Amino-acid biosynthesis; L-leucine biosynthesis; L-leucine from 3-methyl-2-oxobutanoate: step 1/4.</text>
</comment>
<protein>
    <recommendedName>
        <fullName evidence="24">Glutamyl-tRNA synthetase</fullName>
        <ecNumber evidence="8">2.3.3.13</ecNumber>
        <ecNumber evidence="7">6.1.1.17</ecNumber>
    </recommendedName>
</protein>
<dbReference type="FunFam" id="3.40.50.620:FF:000070">
    <property type="entry name" value="Bifunctional glutamate/proline--tRNA ligase"/>
    <property type="match status" value="1"/>
</dbReference>
<comment type="similarity">
    <text evidence="5">Belongs to the class-I aminoacyl-tRNA synthetase family. Glutamate--tRNA ligase type 2 subfamily.</text>
</comment>
<dbReference type="InterPro" id="IPR020056">
    <property type="entry name" value="Rbsml_bL25/Gln-tRNA_synth_N"/>
</dbReference>
<evidence type="ECO:0000256" key="14">
    <source>
        <dbReference type="ARBA" id="ARBA00022723"/>
    </source>
</evidence>
<dbReference type="FunFam" id="2.40.240.10:FF:000004">
    <property type="entry name" value="Glutamyl-tRNA synthetase, cytoplasmic"/>
    <property type="match status" value="1"/>
</dbReference>
<dbReference type="Proteomes" id="UP000602905">
    <property type="component" value="Unassembled WGS sequence"/>
</dbReference>
<dbReference type="Pfam" id="PF20974">
    <property type="entry name" value="tRNA-synt_1c_C2"/>
    <property type="match status" value="1"/>
</dbReference>
<organism evidence="29 30">
    <name type="scientific">Rhizoctonia solani</name>
    <dbReference type="NCBI Taxonomy" id="456999"/>
    <lineage>
        <taxon>Eukaryota</taxon>
        <taxon>Fungi</taxon>
        <taxon>Dikarya</taxon>
        <taxon>Basidiomycota</taxon>
        <taxon>Agaricomycotina</taxon>
        <taxon>Agaricomycetes</taxon>
        <taxon>Cantharellales</taxon>
        <taxon>Ceratobasidiaceae</taxon>
        <taxon>Rhizoctonia</taxon>
    </lineage>
</organism>
<dbReference type="Gene3D" id="1.20.1050.10">
    <property type="match status" value="1"/>
</dbReference>
<evidence type="ECO:0000256" key="16">
    <source>
        <dbReference type="ARBA" id="ARBA00022840"/>
    </source>
</evidence>
<dbReference type="GO" id="GO:0032991">
    <property type="term" value="C:protein-containing complex"/>
    <property type="evidence" value="ECO:0007669"/>
    <property type="project" value="UniProtKB-ARBA"/>
</dbReference>
<evidence type="ECO:0000256" key="2">
    <source>
        <dbReference type="ARBA" id="ARBA00004123"/>
    </source>
</evidence>
<comment type="catalytic activity">
    <reaction evidence="26">
        <text>tRNA(Glu) + L-glutamate + ATP = L-glutamyl-tRNA(Glu) + AMP + diphosphate</text>
        <dbReference type="Rhea" id="RHEA:23540"/>
        <dbReference type="Rhea" id="RHEA-COMP:9663"/>
        <dbReference type="Rhea" id="RHEA-COMP:9680"/>
        <dbReference type="ChEBI" id="CHEBI:29985"/>
        <dbReference type="ChEBI" id="CHEBI:30616"/>
        <dbReference type="ChEBI" id="CHEBI:33019"/>
        <dbReference type="ChEBI" id="CHEBI:78442"/>
        <dbReference type="ChEBI" id="CHEBI:78520"/>
        <dbReference type="ChEBI" id="CHEBI:456215"/>
        <dbReference type="EC" id="6.1.1.17"/>
    </reaction>
</comment>
<evidence type="ECO:0000256" key="23">
    <source>
        <dbReference type="ARBA" id="ARBA00023304"/>
    </source>
</evidence>
<dbReference type="NCBIfam" id="NF002991">
    <property type="entry name" value="PRK03739.1"/>
    <property type="match status" value="1"/>
</dbReference>
<dbReference type="PROSITE" id="PS00815">
    <property type="entry name" value="AIPM_HOMOCIT_SYNTH_1"/>
    <property type="match status" value="1"/>
</dbReference>
<dbReference type="GO" id="GO:0046872">
    <property type="term" value="F:metal ion binding"/>
    <property type="evidence" value="ECO:0007669"/>
    <property type="project" value="UniProtKB-KW"/>
</dbReference>
<dbReference type="Gene3D" id="3.40.50.620">
    <property type="entry name" value="HUPs"/>
    <property type="match status" value="1"/>
</dbReference>
<gene>
    <name evidence="29" type="ORF">RHS03_02065</name>
</gene>
<dbReference type="GO" id="GO:0004818">
    <property type="term" value="F:glutamate-tRNA ligase activity"/>
    <property type="evidence" value="ECO:0007669"/>
    <property type="project" value="UniProtKB-EC"/>
</dbReference>
<dbReference type="SUPFAM" id="SSF50715">
    <property type="entry name" value="Ribosomal protein L25-like"/>
    <property type="match status" value="1"/>
</dbReference>
<dbReference type="GO" id="GO:0006424">
    <property type="term" value="P:glutamyl-tRNA aminoacylation"/>
    <property type="evidence" value="ECO:0007669"/>
    <property type="project" value="InterPro"/>
</dbReference>
<dbReference type="InterPro" id="IPR039371">
    <property type="entry name" value="LeuA_N_DRE-TIM"/>
</dbReference>
<evidence type="ECO:0000256" key="10">
    <source>
        <dbReference type="ARBA" id="ARBA00022490"/>
    </source>
</evidence>
<evidence type="ECO:0000256" key="19">
    <source>
        <dbReference type="ARBA" id="ARBA00023125"/>
    </source>
</evidence>
<keyword evidence="20" id="KW-0030">Aminoacyl-tRNA synthetase</keyword>
<dbReference type="InterPro" id="IPR036230">
    <property type="entry name" value="LeuA_allosteric_dom_sf"/>
</dbReference>
<dbReference type="OrthoDB" id="418791at2759"/>
<dbReference type="GO" id="GO:0003677">
    <property type="term" value="F:DNA binding"/>
    <property type="evidence" value="ECO:0007669"/>
    <property type="project" value="UniProtKB-KW"/>
</dbReference>
<dbReference type="InterPro" id="IPR002034">
    <property type="entry name" value="AIPM/Hcit_synth_CS"/>
</dbReference>
<dbReference type="InterPro" id="IPR009072">
    <property type="entry name" value="Histone-fold"/>
</dbReference>
<dbReference type="Pfam" id="PF03950">
    <property type="entry name" value="tRNA-synt_1c_C"/>
    <property type="match status" value="1"/>
</dbReference>
<dbReference type="GO" id="GO:0005634">
    <property type="term" value="C:nucleus"/>
    <property type="evidence" value="ECO:0007669"/>
    <property type="project" value="UniProtKB-SubCell"/>
</dbReference>
<evidence type="ECO:0000256" key="24">
    <source>
        <dbReference type="ARBA" id="ARBA00030865"/>
    </source>
</evidence>
<reference evidence="29" key="1">
    <citation type="submission" date="2020-09" db="EMBL/GenBank/DDBJ databases">
        <title>Comparative genome analyses of four rice-infecting Rhizoctonia solani isolates reveal extensive enrichment of homogalacturonan modification genes.</title>
        <authorList>
            <person name="Lee D.-Y."/>
            <person name="Jeon J."/>
            <person name="Kim K.-T."/>
            <person name="Cheong K."/>
            <person name="Song H."/>
            <person name="Choi G."/>
            <person name="Ko J."/>
            <person name="Opiyo S.O."/>
            <person name="Zuo S."/>
            <person name="Madhav S."/>
            <person name="Lee Y.-H."/>
            <person name="Wang G.-L."/>
        </authorList>
    </citation>
    <scope>NUCLEOTIDE SEQUENCE</scope>
    <source>
        <strain evidence="29">AG1-IA WGL</strain>
    </source>
</reference>
<dbReference type="InterPro" id="IPR013709">
    <property type="entry name" value="2-isopropylmalate_synth_dimer"/>
</dbReference>
<keyword evidence="15" id="KW-0547">Nucleotide-binding</keyword>
<dbReference type="CDD" id="cd22908">
    <property type="entry name" value="HFD_NFYC-like"/>
    <property type="match status" value="1"/>
</dbReference>
<dbReference type="GO" id="GO:0009098">
    <property type="term" value="P:L-leucine biosynthetic process"/>
    <property type="evidence" value="ECO:0007669"/>
    <property type="project" value="UniProtKB-KW"/>
</dbReference>
<evidence type="ECO:0000256" key="17">
    <source>
        <dbReference type="ARBA" id="ARBA00022917"/>
    </source>
</evidence>
<dbReference type="Pfam" id="PF00749">
    <property type="entry name" value="tRNA-synt_1c"/>
    <property type="match status" value="1"/>
</dbReference>
<keyword evidence="22" id="KW-0539">Nucleus</keyword>
<dbReference type="InterPro" id="IPR000924">
    <property type="entry name" value="Glu/Gln-tRNA-synth"/>
</dbReference>
<evidence type="ECO:0000256" key="18">
    <source>
        <dbReference type="ARBA" id="ARBA00023015"/>
    </source>
</evidence>
<dbReference type="Gene3D" id="2.40.240.10">
    <property type="entry name" value="Ribosomal Protein L25, Chain P"/>
    <property type="match status" value="1"/>
</dbReference>
<dbReference type="SMART" id="SM00917">
    <property type="entry name" value="LeuA_dimer"/>
    <property type="match status" value="2"/>
</dbReference>
<dbReference type="InterPro" id="IPR004526">
    <property type="entry name" value="Glu-tRNA-synth_arc/euk"/>
</dbReference>
<keyword evidence="10" id="KW-0963">Cytoplasm</keyword>
<keyword evidence="14" id="KW-0479">Metal-binding</keyword>
<dbReference type="Pfam" id="PF22615">
    <property type="entry name" value="IPMS_D2"/>
    <property type="match status" value="1"/>
</dbReference>
<evidence type="ECO:0000259" key="28">
    <source>
        <dbReference type="PROSITE" id="PS50991"/>
    </source>
</evidence>
<evidence type="ECO:0000256" key="4">
    <source>
        <dbReference type="ARBA" id="ARBA00004689"/>
    </source>
</evidence>
<dbReference type="InterPro" id="IPR013785">
    <property type="entry name" value="Aldolase_TIM"/>
</dbReference>
<dbReference type="SUPFAM" id="SSF52374">
    <property type="entry name" value="Nucleotidylyl transferase"/>
    <property type="match status" value="1"/>
</dbReference>
<evidence type="ECO:0000256" key="20">
    <source>
        <dbReference type="ARBA" id="ARBA00023146"/>
    </source>
</evidence>
<evidence type="ECO:0000256" key="5">
    <source>
        <dbReference type="ARBA" id="ARBA00008927"/>
    </source>
</evidence>
<evidence type="ECO:0000256" key="1">
    <source>
        <dbReference type="ARBA" id="ARBA00000064"/>
    </source>
</evidence>
<keyword evidence="13" id="KW-0808">Transferase</keyword>
<keyword evidence="9" id="KW-0432">Leucine biosynthesis</keyword>
<dbReference type="EMBL" id="JACYCD010000047">
    <property type="protein sequence ID" value="KAF8710453.1"/>
    <property type="molecule type" value="Genomic_DNA"/>
</dbReference>
<evidence type="ECO:0000256" key="25">
    <source>
        <dbReference type="ARBA" id="ARBA00038129"/>
    </source>
</evidence>
<evidence type="ECO:0000256" key="22">
    <source>
        <dbReference type="ARBA" id="ARBA00023242"/>
    </source>
</evidence>
<dbReference type="Gene3D" id="3.30.160.270">
    <property type="match status" value="2"/>
</dbReference>
<dbReference type="PROSITE" id="PS50991">
    <property type="entry name" value="PYR_CT"/>
    <property type="match status" value="1"/>
</dbReference>
<evidence type="ECO:0000256" key="3">
    <source>
        <dbReference type="ARBA" id="ARBA00004496"/>
    </source>
</evidence>
<proteinExistence type="inferred from homology"/>
<accession>A0A8H7LX79</accession>
<dbReference type="InterPro" id="IPR005668">
    <property type="entry name" value="IPM_Synthase"/>
</dbReference>
<dbReference type="FunFam" id="1.10.20.10:FF:000062">
    <property type="entry name" value="Nuclear transcription factor Y subunit C"/>
    <property type="match status" value="1"/>
</dbReference>
<feature type="domain" description="Pyruvate carboxyltransferase" evidence="28">
    <location>
        <begin position="33"/>
        <end position="312"/>
    </location>
</feature>
<evidence type="ECO:0000256" key="12">
    <source>
        <dbReference type="ARBA" id="ARBA00022605"/>
    </source>
</evidence>
<keyword evidence="11" id="KW-0436">Ligase</keyword>
<dbReference type="EC" id="2.3.3.13" evidence="8"/>
<dbReference type="GO" id="GO:0046982">
    <property type="term" value="F:protein heterodimerization activity"/>
    <property type="evidence" value="ECO:0007669"/>
    <property type="project" value="InterPro"/>
</dbReference>
<dbReference type="InterPro" id="IPR054692">
    <property type="entry name" value="LeuA-like_post-cat"/>
</dbReference>
<evidence type="ECO:0000313" key="29">
    <source>
        <dbReference type="EMBL" id="KAF8710453.1"/>
    </source>
</evidence>
<dbReference type="Gene3D" id="3.20.20.70">
    <property type="entry name" value="Aldolase class I"/>
    <property type="match status" value="1"/>
</dbReference>
<evidence type="ECO:0000256" key="7">
    <source>
        <dbReference type="ARBA" id="ARBA00012835"/>
    </source>
</evidence>
<evidence type="ECO:0000256" key="15">
    <source>
        <dbReference type="ARBA" id="ARBA00022741"/>
    </source>
</evidence>
<dbReference type="EC" id="6.1.1.17" evidence="7"/>
<dbReference type="InterPro" id="IPR011035">
    <property type="entry name" value="Ribosomal_bL25/Gln-tRNA_synth"/>
</dbReference>
<evidence type="ECO:0000256" key="27">
    <source>
        <dbReference type="SAM" id="MobiDB-lite"/>
    </source>
</evidence>
<dbReference type="InterPro" id="IPR049437">
    <property type="entry name" value="tRNA-synt_1c_C2"/>
</dbReference>
<comment type="subcellular location">
    <subcellularLocation>
        <location evidence="3">Cytoplasm</location>
    </subcellularLocation>
    <subcellularLocation>
        <location evidence="2">Nucleus</location>
    </subcellularLocation>
</comment>
<evidence type="ECO:0000256" key="26">
    <source>
        <dbReference type="ARBA" id="ARBA00048351"/>
    </source>
</evidence>
<dbReference type="SUPFAM" id="SSF47616">
    <property type="entry name" value="GST C-terminal domain-like"/>
    <property type="match status" value="1"/>
</dbReference>
<dbReference type="GO" id="GO:0005524">
    <property type="term" value="F:ATP binding"/>
    <property type="evidence" value="ECO:0007669"/>
    <property type="project" value="UniProtKB-KW"/>
</dbReference>